<dbReference type="InterPro" id="IPR013785">
    <property type="entry name" value="Aldolase_TIM"/>
</dbReference>
<feature type="transmembrane region" description="Helical" evidence="5">
    <location>
        <begin position="189"/>
        <end position="209"/>
    </location>
</feature>
<evidence type="ECO:0008006" key="8">
    <source>
        <dbReference type="Google" id="ProtNLM"/>
    </source>
</evidence>
<sequence length="337" mass="36707">MATISTPITELFGIKHPILLAGMNVAAGPELAAAVTNAGGLGVIGGIGYTPKILRQQIQLIKKDLKDPKAPFGVDLLLPQVGGSARKTNLLHWCSADTPIRMAAKFLCCLPLRLGVVVISFLQFLFCGAAAGLLWWALWYNHENDLAAVTQSMKTTVIIVGVIYTVAALVGLLGFLGALLRKNAFVKTFYVLLCAVFGFQIGSSIWYLVTFYRNRGQSLEDCLNGTTDANRIAYCQSMDAYKRVPQGVLIASAIVPILIQGYACYVVHQYSNRLTQQRAQQARAAQVFVPPSGPAYQPVKRNEETYPLTNQITYPYADNTHSFGHHAQKSVDAGQKV</sequence>
<dbReference type="Gene3D" id="3.20.20.70">
    <property type="entry name" value="Aldolase class I"/>
    <property type="match status" value="1"/>
</dbReference>
<dbReference type="SUPFAM" id="SSF51412">
    <property type="entry name" value="Inosine monophosphate dehydrogenase (IMPDH)"/>
    <property type="match status" value="1"/>
</dbReference>
<reference evidence="6" key="1">
    <citation type="submission" date="2022-07" db="EMBL/GenBank/DDBJ databases">
        <title>Genome Sequence of Agrocybe chaxingu.</title>
        <authorList>
            <person name="Buettner E."/>
        </authorList>
    </citation>
    <scope>NUCLEOTIDE SEQUENCE</scope>
    <source>
        <strain evidence="6">MP-N11</strain>
    </source>
</reference>
<gene>
    <name evidence="6" type="ORF">NLJ89_g3999</name>
</gene>
<keyword evidence="4 5" id="KW-0472">Membrane</keyword>
<dbReference type="PANTHER" id="PTHR32332:SF31">
    <property type="entry name" value="2-NITROPROPANE DIOXYGENASE FAMILY, PUTATIVE (AFU_ORTHOLOGUE AFUA_2G09850)-RELATED"/>
    <property type="match status" value="1"/>
</dbReference>
<comment type="caution">
    <text evidence="6">The sequence shown here is derived from an EMBL/GenBank/DDBJ whole genome shotgun (WGS) entry which is preliminary data.</text>
</comment>
<organism evidence="6 7">
    <name type="scientific">Agrocybe chaxingu</name>
    <dbReference type="NCBI Taxonomy" id="84603"/>
    <lineage>
        <taxon>Eukaryota</taxon>
        <taxon>Fungi</taxon>
        <taxon>Dikarya</taxon>
        <taxon>Basidiomycota</taxon>
        <taxon>Agaricomycotina</taxon>
        <taxon>Agaricomycetes</taxon>
        <taxon>Agaricomycetidae</taxon>
        <taxon>Agaricales</taxon>
        <taxon>Agaricineae</taxon>
        <taxon>Strophariaceae</taxon>
        <taxon>Agrocybe</taxon>
    </lineage>
</organism>
<name>A0A9W8K3N9_9AGAR</name>
<keyword evidence="3 5" id="KW-1133">Transmembrane helix</keyword>
<proteinExistence type="predicted"/>
<evidence type="ECO:0000256" key="1">
    <source>
        <dbReference type="ARBA" id="ARBA00004141"/>
    </source>
</evidence>
<protein>
    <recommendedName>
        <fullName evidence="8">Nitronate monooxygenase domain-containing protein</fullName>
    </recommendedName>
</protein>
<dbReference type="GO" id="GO:0016020">
    <property type="term" value="C:membrane"/>
    <property type="evidence" value="ECO:0007669"/>
    <property type="project" value="UniProtKB-SubCell"/>
</dbReference>
<dbReference type="Pfam" id="PF03060">
    <property type="entry name" value="NMO"/>
    <property type="match status" value="1"/>
</dbReference>
<evidence type="ECO:0000256" key="2">
    <source>
        <dbReference type="ARBA" id="ARBA00022692"/>
    </source>
</evidence>
<dbReference type="Proteomes" id="UP001148786">
    <property type="component" value="Unassembled WGS sequence"/>
</dbReference>
<evidence type="ECO:0000256" key="4">
    <source>
        <dbReference type="ARBA" id="ARBA00023136"/>
    </source>
</evidence>
<accession>A0A9W8K3N9</accession>
<feature type="transmembrane region" description="Helical" evidence="5">
    <location>
        <begin position="110"/>
        <end position="137"/>
    </location>
</feature>
<dbReference type="OrthoDB" id="7862095at2759"/>
<dbReference type="InterPro" id="IPR018499">
    <property type="entry name" value="Tetraspanin/Peripherin"/>
</dbReference>
<evidence type="ECO:0000313" key="7">
    <source>
        <dbReference type="Proteomes" id="UP001148786"/>
    </source>
</evidence>
<dbReference type="PANTHER" id="PTHR32332">
    <property type="entry name" value="2-NITROPROPANE DIOXYGENASE"/>
    <property type="match status" value="1"/>
</dbReference>
<evidence type="ECO:0000256" key="5">
    <source>
        <dbReference type="SAM" id="Phobius"/>
    </source>
</evidence>
<keyword evidence="7" id="KW-1185">Reference proteome</keyword>
<feature type="transmembrane region" description="Helical" evidence="5">
    <location>
        <begin position="248"/>
        <end position="268"/>
    </location>
</feature>
<comment type="subcellular location">
    <subcellularLocation>
        <location evidence="1">Membrane</location>
        <topology evidence="1">Multi-pass membrane protein</topology>
    </subcellularLocation>
</comment>
<evidence type="ECO:0000256" key="3">
    <source>
        <dbReference type="ARBA" id="ARBA00022989"/>
    </source>
</evidence>
<dbReference type="AlphaFoldDB" id="A0A9W8K3N9"/>
<keyword evidence="2 5" id="KW-0812">Transmembrane</keyword>
<dbReference type="Pfam" id="PF00335">
    <property type="entry name" value="Tetraspanin"/>
    <property type="match status" value="1"/>
</dbReference>
<dbReference type="EMBL" id="JANKHO010000316">
    <property type="protein sequence ID" value="KAJ3511608.1"/>
    <property type="molecule type" value="Genomic_DNA"/>
</dbReference>
<feature type="transmembrane region" description="Helical" evidence="5">
    <location>
        <begin position="157"/>
        <end position="180"/>
    </location>
</feature>
<evidence type="ECO:0000313" key="6">
    <source>
        <dbReference type="EMBL" id="KAJ3511608.1"/>
    </source>
</evidence>